<dbReference type="AlphaFoldDB" id="A0A369JY04"/>
<keyword evidence="2" id="KW-1185">Reference proteome</keyword>
<accession>A0A369JY04</accession>
<dbReference type="EMBL" id="LUEZ02000017">
    <property type="protein sequence ID" value="RDB27221.1"/>
    <property type="molecule type" value="Genomic_DNA"/>
</dbReference>
<name>A0A369JY04_HYPMA</name>
<protein>
    <submittedName>
        <fullName evidence="1">Uncharacterized protein</fullName>
    </submittedName>
</protein>
<comment type="caution">
    <text evidence="1">The sequence shown here is derived from an EMBL/GenBank/DDBJ whole genome shotgun (WGS) entry which is preliminary data.</text>
</comment>
<sequence length="129" mass="14413">MHRPAGIPATASLCIQPPKATPFDPGQGRFGLESDTAYFFLFYSSSRFSHLTERFPPLLSLFGTPNPSPRTYLFYPRSSTPWQSLSPSFNSSSSFPCTIGPDSHTDMSEYSTALIPQIRPKHQQTIRPQ</sequence>
<dbReference type="InParanoid" id="A0A369JY04"/>
<reference evidence="1" key="1">
    <citation type="submission" date="2018-04" db="EMBL/GenBank/DDBJ databases">
        <title>Whole genome sequencing of Hypsizygus marmoreus.</title>
        <authorList>
            <person name="Choi I.-G."/>
            <person name="Min B."/>
            <person name="Kim J.-G."/>
            <person name="Kim S."/>
            <person name="Oh Y.-L."/>
            <person name="Kong W.-S."/>
            <person name="Park H."/>
            <person name="Jeong J."/>
            <person name="Song E.-S."/>
        </authorList>
    </citation>
    <scope>NUCLEOTIDE SEQUENCE [LARGE SCALE GENOMIC DNA]</scope>
    <source>
        <strain evidence="1">51987-8</strain>
    </source>
</reference>
<proteinExistence type="predicted"/>
<evidence type="ECO:0000313" key="1">
    <source>
        <dbReference type="EMBL" id="RDB27221.1"/>
    </source>
</evidence>
<gene>
    <name evidence="1" type="ORF">Hypma_004479</name>
</gene>
<dbReference type="Proteomes" id="UP000076154">
    <property type="component" value="Unassembled WGS sequence"/>
</dbReference>
<evidence type="ECO:0000313" key="2">
    <source>
        <dbReference type="Proteomes" id="UP000076154"/>
    </source>
</evidence>
<organism evidence="1 2">
    <name type="scientific">Hypsizygus marmoreus</name>
    <name type="common">White beech mushroom</name>
    <name type="synonym">Agaricus marmoreus</name>
    <dbReference type="NCBI Taxonomy" id="39966"/>
    <lineage>
        <taxon>Eukaryota</taxon>
        <taxon>Fungi</taxon>
        <taxon>Dikarya</taxon>
        <taxon>Basidiomycota</taxon>
        <taxon>Agaricomycotina</taxon>
        <taxon>Agaricomycetes</taxon>
        <taxon>Agaricomycetidae</taxon>
        <taxon>Agaricales</taxon>
        <taxon>Tricholomatineae</taxon>
        <taxon>Lyophyllaceae</taxon>
        <taxon>Hypsizygus</taxon>
    </lineage>
</organism>